<dbReference type="GO" id="GO:0000226">
    <property type="term" value="P:microtubule cytoskeleton organization"/>
    <property type="evidence" value="ECO:0007669"/>
    <property type="project" value="TreeGrafter"/>
</dbReference>
<dbReference type="SUPFAM" id="SSF90257">
    <property type="entry name" value="Myosin rod fragments"/>
    <property type="match status" value="1"/>
</dbReference>
<dbReference type="Proteomes" id="UP000504627">
    <property type="component" value="Unplaced"/>
</dbReference>
<keyword evidence="3" id="KW-0175">Coiled coil</keyword>
<evidence type="ECO:0000313" key="9">
    <source>
        <dbReference type="RefSeq" id="XP_039240337.1"/>
    </source>
</evidence>
<accession>A0A7R5KTJ3</accession>
<feature type="compositionally biased region" description="Polar residues" evidence="6">
    <location>
        <begin position="329"/>
        <end position="347"/>
    </location>
</feature>
<feature type="domain" description="Myosin tail" evidence="7">
    <location>
        <begin position="67"/>
        <end position="297"/>
    </location>
</feature>
<feature type="region of interest" description="Disordered" evidence="6">
    <location>
        <begin position="300"/>
        <end position="347"/>
    </location>
</feature>
<comment type="similarity">
    <text evidence="4">Belongs to the cingulin family.</text>
</comment>
<dbReference type="GO" id="GO:0008017">
    <property type="term" value="F:microtubule binding"/>
    <property type="evidence" value="ECO:0007669"/>
    <property type="project" value="TreeGrafter"/>
</dbReference>
<evidence type="ECO:0000256" key="4">
    <source>
        <dbReference type="ARBA" id="ARBA00038467"/>
    </source>
</evidence>
<dbReference type="GeneID" id="113990263"/>
<evidence type="ECO:0000256" key="5">
    <source>
        <dbReference type="ARBA" id="ARBA00044075"/>
    </source>
</evidence>
<feature type="region of interest" description="Disordered" evidence="6">
    <location>
        <begin position="1"/>
        <end position="50"/>
    </location>
</feature>
<evidence type="ECO:0000313" key="8">
    <source>
        <dbReference type="Proteomes" id="UP000504627"/>
    </source>
</evidence>
<gene>
    <name evidence="9" type="primary">LOC113990263</name>
</gene>
<dbReference type="GO" id="GO:0016459">
    <property type="term" value="C:myosin complex"/>
    <property type="evidence" value="ECO:0007669"/>
    <property type="project" value="InterPro"/>
</dbReference>
<dbReference type="InParanoid" id="A0A7R5KTJ3"/>
<comment type="subcellular location">
    <subcellularLocation>
        <location evidence="1">Cell junction</location>
        <location evidence="1">Tight junction</location>
    </subcellularLocation>
</comment>
<proteinExistence type="inferred from homology"/>
<keyword evidence="8" id="KW-1185">Reference proteome</keyword>
<reference evidence="9" key="1">
    <citation type="submission" date="2025-08" db="UniProtKB">
        <authorList>
            <consortium name="RefSeq"/>
        </authorList>
    </citation>
    <scope>IDENTIFICATION</scope>
    <source>
        <tissue evidence="9">Muscle</tissue>
    </source>
</reference>
<evidence type="ECO:0000259" key="7">
    <source>
        <dbReference type="Pfam" id="PF01576"/>
    </source>
</evidence>
<dbReference type="GO" id="GO:0005923">
    <property type="term" value="C:bicellular tight junction"/>
    <property type="evidence" value="ECO:0007669"/>
    <property type="project" value="TreeGrafter"/>
</dbReference>
<dbReference type="InterPro" id="IPR002928">
    <property type="entry name" value="Myosin_tail"/>
</dbReference>
<protein>
    <recommendedName>
        <fullName evidence="5">Cingulin</fullName>
    </recommendedName>
</protein>
<evidence type="ECO:0000256" key="2">
    <source>
        <dbReference type="ARBA" id="ARBA00022427"/>
    </source>
</evidence>
<evidence type="ECO:0000256" key="3">
    <source>
        <dbReference type="ARBA" id="ARBA00023054"/>
    </source>
</evidence>
<keyword evidence="2" id="KW-0965">Cell junction</keyword>
<dbReference type="AlphaFoldDB" id="A0A7R5KTJ3"/>
<dbReference type="RefSeq" id="XP_039240337.1">
    <property type="nucleotide sequence ID" value="XM_039384403.1"/>
</dbReference>
<evidence type="ECO:0000256" key="1">
    <source>
        <dbReference type="ARBA" id="ARBA00004435"/>
    </source>
</evidence>
<keyword evidence="2" id="KW-0796">Tight junction</keyword>
<feature type="compositionally biased region" description="Low complexity" evidence="6">
    <location>
        <begin position="306"/>
        <end position="317"/>
    </location>
</feature>
<sequence>PLPWGHFPGKAPSLGHFPPGKAPSLGTLPSWKGPFPGDTSQLERPLPWGHFPGKALPQVSRLKQALQESQAERENVLLDKEVLLQRLHNLEQEMDARKRSQDDRSRHVKTLEEKSKRLEVELDEERSTVELLTERVNRSRDQIEQLRAELLQERSSRQDLECDKVSLERQNKELKNRLASSEGQHRPSSNVSQLEARLEELQDQLQAEEREKNVLLSSNRKLERKVKELTIQIDDERQSVSNQKDQLSLRVKALKRQVDEAEEEIERLEGARKKAQRELEEQHELNEQLQNRVKALEKEAWRRAARSAADSSLQDEQLSSDEEFDSAYGPSSITSLLNEPNLQTSSC</sequence>
<organism evidence="8 9">
    <name type="scientific">Pipra filicauda</name>
    <name type="common">Wire-tailed manakin</name>
    <dbReference type="NCBI Taxonomy" id="649802"/>
    <lineage>
        <taxon>Eukaryota</taxon>
        <taxon>Metazoa</taxon>
        <taxon>Chordata</taxon>
        <taxon>Craniata</taxon>
        <taxon>Vertebrata</taxon>
        <taxon>Euteleostomi</taxon>
        <taxon>Archelosauria</taxon>
        <taxon>Archosauria</taxon>
        <taxon>Dinosauria</taxon>
        <taxon>Saurischia</taxon>
        <taxon>Theropoda</taxon>
        <taxon>Coelurosauria</taxon>
        <taxon>Aves</taxon>
        <taxon>Neognathae</taxon>
        <taxon>Neoaves</taxon>
        <taxon>Telluraves</taxon>
        <taxon>Australaves</taxon>
        <taxon>Passeriformes</taxon>
        <taxon>Pipridae</taxon>
        <taxon>Pipra</taxon>
    </lineage>
</organism>
<dbReference type="PANTHER" id="PTHR46349">
    <property type="entry name" value="CINGULIN-LIKE PROTEIN 1-RELATED"/>
    <property type="match status" value="1"/>
</dbReference>
<dbReference type="Pfam" id="PF01576">
    <property type="entry name" value="Myosin_tail_1"/>
    <property type="match status" value="1"/>
</dbReference>
<evidence type="ECO:0000256" key="6">
    <source>
        <dbReference type="SAM" id="MobiDB-lite"/>
    </source>
</evidence>
<feature type="non-terminal residue" evidence="9">
    <location>
        <position position="1"/>
    </location>
</feature>
<name>A0A7R5KTJ3_9PASS</name>
<dbReference type="PANTHER" id="PTHR46349:SF4">
    <property type="entry name" value="CINGULIN"/>
    <property type="match status" value="1"/>
</dbReference>